<dbReference type="InterPro" id="IPR009057">
    <property type="entry name" value="Homeodomain-like_sf"/>
</dbReference>
<dbReference type="InterPro" id="IPR052158">
    <property type="entry name" value="INH-QAR"/>
</dbReference>
<gene>
    <name evidence="4" type="ORF">ACFOEE_08765</name>
</gene>
<evidence type="ECO:0000256" key="2">
    <source>
        <dbReference type="ARBA" id="ARBA00023163"/>
    </source>
</evidence>
<dbReference type="InterPro" id="IPR018060">
    <property type="entry name" value="HTH_AraC"/>
</dbReference>
<reference evidence="5" key="1">
    <citation type="journal article" date="2019" name="Int. J. Syst. Evol. Microbiol.">
        <title>The Global Catalogue of Microorganisms (GCM) 10K type strain sequencing project: providing services to taxonomists for standard genome sequencing and annotation.</title>
        <authorList>
            <consortium name="The Broad Institute Genomics Platform"/>
            <consortium name="The Broad Institute Genome Sequencing Center for Infectious Disease"/>
            <person name="Wu L."/>
            <person name="Ma J."/>
        </authorList>
    </citation>
    <scope>NUCLEOTIDE SEQUENCE [LARGE SCALE GENOMIC DNA]</scope>
    <source>
        <strain evidence="5">KCTC 42730</strain>
    </source>
</reference>
<accession>A0ABV7CIX3</accession>
<dbReference type="PANTHER" id="PTHR43130">
    <property type="entry name" value="ARAC-FAMILY TRANSCRIPTIONAL REGULATOR"/>
    <property type="match status" value="1"/>
</dbReference>
<evidence type="ECO:0000313" key="4">
    <source>
        <dbReference type="EMBL" id="MFC3032609.1"/>
    </source>
</evidence>
<protein>
    <submittedName>
        <fullName evidence="4">GlxA family transcriptional regulator</fullName>
    </submittedName>
</protein>
<dbReference type="Pfam" id="PF01965">
    <property type="entry name" value="DJ-1_PfpI"/>
    <property type="match status" value="1"/>
</dbReference>
<keyword evidence="2" id="KW-0804">Transcription</keyword>
<organism evidence="4 5">
    <name type="scientific">Pseudoalteromonas fenneropenaei</name>
    <dbReference type="NCBI Taxonomy" id="1737459"/>
    <lineage>
        <taxon>Bacteria</taxon>
        <taxon>Pseudomonadati</taxon>
        <taxon>Pseudomonadota</taxon>
        <taxon>Gammaproteobacteria</taxon>
        <taxon>Alteromonadales</taxon>
        <taxon>Pseudoalteromonadaceae</taxon>
        <taxon>Pseudoalteromonas</taxon>
    </lineage>
</organism>
<dbReference type="RefSeq" id="WP_377123279.1">
    <property type="nucleotide sequence ID" value="NZ_JBHRSD010000014.1"/>
</dbReference>
<dbReference type="SUPFAM" id="SSF52317">
    <property type="entry name" value="Class I glutamine amidotransferase-like"/>
    <property type="match status" value="1"/>
</dbReference>
<dbReference type="Gene3D" id="1.10.10.60">
    <property type="entry name" value="Homeodomain-like"/>
    <property type="match status" value="1"/>
</dbReference>
<comment type="caution">
    <text evidence="4">The sequence shown here is derived from an EMBL/GenBank/DDBJ whole genome shotgun (WGS) entry which is preliminary data.</text>
</comment>
<dbReference type="Gene3D" id="3.40.50.880">
    <property type="match status" value="1"/>
</dbReference>
<dbReference type="Proteomes" id="UP001595453">
    <property type="component" value="Unassembled WGS sequence"/>
</dbReference>
<dbReference type="PANTHER" id="PTHR43130:SF3">
    <property type="entry name" value="HTH-TYPE TRANSCRIPTIONAL REGULATOR RV1931C"/>
    <property type="match status" value="1"/>
</dbReference>
<evidence type="ECO:0000259" key="3">
    <source>
        <dbReference type="PROSITE" id="PS01124"/>
    </source>
</evidence>
<dbReference type="InterPro" id="IPR029062">
    <property type="entry name" value="Class_I_gatase-like"/>
</dbReference>
<keyword evidence="1" id="KW-0805">Transcription regulation</keyword>
<feature type="domain" description="HTH araC/xylS-type" evidence="3">
    <location>
        <begin position="218"/>
        <end position="316"/>
    </location>
</feature>
<evidence type="ECO:0000256" key="1">
    <source>
        <dbReference type="ARBA" id="ARBA00023015"/>
    </source>
</evidence>
<dbReference type="PROSITE" id="PS01124">
    <property type="entry name" value="HTH_ARAC_FAMILY_2"/>
    <property type="match status" value="1"/>
</dbReference>
<dbReference type="InterPro" id="IPR002818">
    <property type="entry name" value="DJ-1/PfpI"/>
</dbReference>
<keyword evidence="5" id="KW-1185">Reference proteome</keyword>
<name>A0ABV7CIX3_9GAMM</name>
<dbReference type="EMBL" id="JBHRSD010000014">
    <property type="protein sequence ID" value="MFC3032609.1"/>
    <property type="molecule type" value="Genomic_DNA"/>
</dbReference>
<dbReference type="SMART" id="SM00342">
    <property type="entry name" value="HTH_ARAC"/>
    <property type="match status" value="1"/>
</dbReference>
<sequence length="324" mass="36225">MTAVIPVYFVLTPEVLPLDLAGPLQAFLEAQKAGERLSFHYVGAASESNLGGGLMLAQLAPLPPSLPVNAIVVIPGCYGSAHRYQAEIGEVTAAWLRTVITKQAVLTVCSGALLAAKAGLLAHKYCTTHHELTARMQLQYPECKVLENRIFVKDGNMYTSAGISSGIDLTLFFIAEQFGEQRAMQVAREMLVYFRRSGHETQHSVWLNHRNHMHRAVHKVQDLVCQAVHKDFTVTELAQQVGISTRQLSRLFHDTLGITVQAYIHEIKMALARQLLTQSKHSIEQVAELCGFASSRHFRRIWQQFEPLSPLQFRQAFNLNKEQV</sequence>
<dbReference type="Pfam" id="PF12833">
    <property type="entry name" value="HTH_18"/>
    <property type="match status" value="1"/>
</dbReference>
<proteinExistence type="predicted"/>
<evidence type="ECO:0000313" key="5">
    <source>
        <dbReference type="Proteomes" id="UP001595453"/>
    </source>
</evidence>
<dbReference type="SUPFAM" id="SSF46689">
    <property type="entry name" value="Homeodomain-like"/>
    <property type="match status" value="2"/>
</dbReference>